<evidence type="ECO:0000256" key="2">
    <source>
        <dbReference type="ARBA" id="ARBA00022475"/>
    </source>
</evidence>
<dbReference type="NCBIfam" id="TIGR02210">
    <property type="entry name" value="rodA_shape"/>
    <property type="match status" value="1"/>
</dbReference>
<keyword evidence="3 11" id="KW-0328">Glycosyltransferase</keyword>
<feature type="transmembrane region" description="Helical" evidence="11">
    <location>
        <begin position="83"/>
        <end position="103"/>
    </location>
</feature>
<evidence type="ECO:0000313" key="12">
    <source>
        <dbReference type="EMBL" id="BBA35262.1"/>
    </source>
</evidence>
<evidence type="ECO:0000256" key="1">
    <source>
        <dbReference type="ARBA" id="ARBA00004141"/>
    </source>
</evidence>
<comment type="function">
    <text evidence="11">Peptidoglycan polymerase that is essential for cell wall elongation.</text>
</comment>
<keyword evidence="13" id="KW-1185">Reference proteome</keyword>
<evidence type="ECO:0000256" key="10">
    <source>
        <dbReference type="ARBA" id="ARBA00023316"/>
    </source>
</evidence>
<dbReference type="PROSITE" id="PS00428">
    <property type="entry name" value="FTSW_RODA_SPOVE"/>
    <property type="match status" value="1"/>
</dbReference>
<dbReference type="GO" id="GO:0071555">
    <property type="term" value="P:cell wall organization"/>
    <property type="evidence" value="ECO:0007669"/>
    <property type="project" value="UniProtKB-KW"/>
</dbReference>
<dbReference type="GO" id="GO:0008360">
    <property type="term" value="P:regulation of cell shape"/>
    <property type="evidence" value="ECO:0007669"/>
    <property type="project" value="UniProtKB-KW"/>
</dbReference>
<feature type="transmembrane region" description="Helical" evidence="11">
    <location>
        <begin position="147"/>
        <end position="164"/>
    </location>
</feature>
<evidence type="ECO:0000256" key="11">
    <source>
        <dbReference type="HAMAP-Rule" id="MF_02079"/>
    </source>
</evidence>
<keyword evidence="10 11" id="KW-0961">Cell wall biogenesis/degradation</keyword>
<dbReference type="KEGG" id="mmai:sS8_3324"/>
<feature type="transmembrane region" description="Helical" evidence="11">
    <location>
        <begin position="170"/>
        <end position="187"/>
    </location>
</feature>
<keyword evidence="9 11" id="KW-0472">Membrane</keyword>
<dbReference type="UniPathway" id="UPA00219"/>
<dbReference type="HAMAP" id="MF_02079">
    <property type="entry name" value="PGT_RodA"/>
    <property type="match status" value="1"/>
</dbReference>
<dbReference type="AlphaFoldDB" id="A0A250KUK6"/>
<accession>A0A250KUK6</accession>
<evidence type="ECO:0000256" key="9">
    <source>
        <dbReference type="ARBA" id="ARBA00023136"/>
    </source>
</evidence>
<dbReference type="GO" id="GO:0051301">
    <property type="term" value="P:cell division"/>
    <property type="evidence" value="ECO:0007669"/>
    <property type="project" value="InterPro"/>
</dbReference>
<evidence type="ECO:0000256" key="6">
    <source>
        <dbReference type="ARBA" id="ARBA00022960"/>
    </source>
</evidence>
<sequence>MNIDPVLAQLRIMPPQRASLLQKFHIDLPLMAGLGGLCTLAFIILYSSGGQDVNVLLRQAARLALAMVIMIAIAQVHPRRLKYYSPALYLLGVLLLTAVLIAGKISMGAQRWLDLGIIRFQPSELTKLSTPMMIAWFLSASTPPLRLKQLALAGVLMLIPTALIAKQPDLGTAVLVASGGSAVVFLAGIPWRYILVLAVLGGSLLPVGWHFMHGYQRDRVLTFLNPEADPLGRGYHIIQSKIAIGSGGIYGKGWLHGTQAHLEFLPERSTDFIFAVFAEEFGLVGCMSLLGLYLFVLGRCFYIVVQAQDKYSRLLAGALTVTFFVYVFVNVGMVIGILPVVGVPLPLISYGGTSMVTLLTGFGMLMSVQTHRKLLPNG</sequence>
<evidence type="ECO:0000256" key="5">
    <source>
        <dbReference type="ARBA" id="ARBA00022692"/>
    </source>
</evidence>
<gene>
    <name evidence="11" type="primary">mrdB</name>
    <name evidence="11" type="synonym">rodA</name>
    <name evidence="12" type="ORF">sS8_3324</name>
</gene>
<dbReference type="InterPro" id="IPR011923">
    <property type="entry name" value="RodA/MrdB"/>
</dbReference>
<dbReference type="GO" id="GO:0008955">
    <property type="term" value="F:peptidoglycan glycosyltransferase activity"/>
    <property type="evidence" value="ECO:0007669"/>
    <property type="project" value="UniProtKB-UniRule"/>
</dbReference>
<evidence type="ECO:0000256" key="7">
    <source>
        <dbReference type="ARBA" id="ARBA00022984"/>
    </source>
</evidence>
<dbReference type="InterPro" id="IPR018365">
    <property type="entry name" value="Cell_cycle_FtsW-rel_CS"/>
</dbReference>
<feature type="transmembrane region" description="Helical" evidence="11">
    <location>
        <begin position="194"/>
        <end position="212"/>
    </location>
</feature>
<keyword evidence="4 11" id="KW-0808">Transferase</keyword>
<dbReference type="EC" id="2.4.99.28" evidence="11"/>
<dbReference type="PANTHER" id="PTHR30474">
    <property type="entry name" value="CELL CYCLE PROTEIN"/>
    <property type="match status" value="1"/>
</dbReference>
<keyword evidence="5 11" id="KW-0812">Transmembrane</keyword>
<keyword evidence="8 11" id="KW-1133">Transmembrane helix</keyword>
<comment type="subcellular location">
    <subcellularLocation>
        <location evidence="11">Cell inner membrane</location>
        <topology evidence="11">Multi-pass membrane protein</topology>
    </subcellularLocation>
    <subcellularLocation>
        <location evidence="1">Membrane</location>
        <topology evidence="1">Multi-pass membrane protein</topology>
    </subcellularLocation>
</comment>
<comment type="pathway">
    <text evidence="11">Cell wall biogenesis; peptidoglycan biosynthesis.</text>
</comment>
<keyword evidence="6 11" id="KW-0133">Cell shape</keyword>
<feature type="transmembrane region" description="Helical" evidence="11">
    <location>
        <begin position="314"/>
        <end position="341"/>
    </location>
</feature>
<evidence type="ECO:0000256" key="8">
    <source>
        <dbReference type="ARBA" id="ARBA00022989"/>
    </source>
</evidence>
<reference evidence="12 13" key="1">
    <citation type="submission" date="2016-12" db="EMBL/GenBank/DDBJ databases">
        <title>Genome sequencing of Methylocaldum marinum.</title>
        <authorList>
            <person name="Takeuchi M."/>
            <person name="Kamagata Y."/>
            <person name="Hiraoka S."/>
            <person name="Oshima K."/>
            <person name="Hattori M."/>
            <person name="Iwasaki W."/>
        </authorList>
    </citation>
    <scope>NUCLEOTIDE SEQUENCE [LARGE SCALE GENOMIC DNA]</scope>
    <source>
        <strain evidence="12 13">S8</strain>
    </source>
</reference>
<dbReference type="PANTHER" id="PTHR30474:SF1">
    <property type="entry name" value="PEPTIDOGLYCAN GLYCOSYLTRANSFERASE MRDB"/>
    <property type="match status" value="1"/>
</dbReference>
<feature type="transmembrane region" description="Helical" evidence="11">
    <location>
        <begin position="28"/>
        <end position="48"/>
    </location>
</feature>
<keyword evidence="2 11" id="KW-1003">Cell membrane</keyword>
<feature type="transmembrane region" description="Helical" evidence="11">
    <location>
        <begin position="347"/>
        <end position="368"/>
    </location>
</feature>
<feature type="transmembrane region" description="Helical" evidence="11">
    <location>
        <begin position="281"/>
        <end position="302"/>
    </location>
</feature>
<dbReference type="Proteomes" id="UP000266313">
    <property type="component" value="Chromosome"/>
</dbReference>
<dbReference type="RefSeq" id="WP_145986560.1">
    <property type="nucleotide sequence ID" value="NZ_AP017928.1"/>
</dbReference>
<protein>
    <recommendedName>
        <fullName evidence="11">Peptidoglycan glycosyltransferase MrdB</fullName>
        <shortName evidence="11">PGT</shortName>
        <ecNumber evidence="11">2.4.99.28</ecNumber>
    </recommendedName>
    <alternativeName>
        <fullName evidence="11">Cell elongation protein RodA</fullName>
    </alternativeName>
    <alternativeName>
        <fullName evidence="11">Cell wall polymerase</fullName>
    </alternativeName>
    <alternativeName>
        <fullName evidence="11">Peptidoglycan polymerase</fullName>
        <shortName evidence="11">PG polymerase</shortName>
    </alternativeName>
</protein>
<dbReference type="GO" id="GO:0015648">
    <property type="term" value="F:lipid-linked peptidoglycan transporter activity"/>
    <property type="evidence" value="ECO:0007669"/>
    <property type="project" value="TreeGrafter"/>
</dbReference>
<evidence type="ECO:0000256" key="4">
    <source>
        <dbReference type="ARBA" id="ARBA00022679"/>
    </source>
</evidence>
<dbReference type="InterPro" id="IPR001182">
    <property type="entry name" value="FtsW/RodA"/>
</dbReference>
<keyword evidence="11" id="KW-0997">Cell inner membrane</keyword>
<proteinExistence type="inferred from homology"/>
<comment type="similarity">
    <text evidence="11">Belongs to the SEDS family. MrdB/RodA subfamily.</text>
</comment>
<keyword evidence="7 11" id="KW-0573">Peptidoglycan synthesis</keyword>
<organism evidence="12 13">
    <name type="scientific">Methylocaldum marinum</name>
    <dbReference type="NCBI Taxonomy" id="1432792"/>
    <lineage>
        <taxon>Bacteria</taxon>
        <taxon>Pseudomonadati</taxon>
        <taxon>Pseudomonadota</taxon>
        <taxon>Gammaproteobacteria</taxon>
        <taxon>Methylococcales</taxon>
        <taxon>Methylococcaceae</taxon>
        <taxon>Methylocaldum</taxon>
    </lineage>
</organism>
<evidence type="ECO:0000256" key="3">
    <source>
        <dbReference type="ARBA" id="ARBA00022676"/>
    </source>
</evidence>
<name>A0A250KUK6_9GAMM</name>
<evidence type="ECO:0000313" key="13">
    <source>
        <dbReference type="Proteomes" id="UP000266313"/>
    </source>
</evidence>
<dbReference type="GO" id="GO:0032153">
    <property type="term" value="C:cell division site"/>
    <property type="evidence" value="ECO:0007669"/>
    <property type="project" value="TreeGrafter"/>
</dbReference>
<dbReference type="OrthoDB" id="9768187at2"/>
<dbReference type="GO" id="GO:0009252">
    <property type="term" value="P:peptidoglycan biosynthetic process"/>
    <property type="evidence" value="ECO:0007669"/>
    <property type="project" value="UniProtKB-UniRule"/>
</dbReference>
<comment type="catalytic activity">
    <reaction evidence="11">
        <text>[GlcNAc-(1-&gt;4)-Mur2Ac(oyl-L-Ala-gamma-D-Glu-L-Lys-D-Ala-D-Ala)](n)-di-trans,octa-cis-undecaprenyl diphosphate + beta-D-GlcNAc-(1-&gt;4)-Mur2Ac(oyl-L-Ala-gamma-D-Glu-L-Lys-D-Ala-D-Ala)-di-trans,octa-cis-undecaprenyl diphosphate = [GlcNAc-(1-&gt;4)-Mur2Ac(oyl-L-Ala-gamma-D-Glu-L-Lys-D-Ala-D-Ala)](n+1)-di-trans,octa-cis-undecaprenyl diphosphate + di-trans,octa-cis-undecaprenyl diphosphate + H(+)</text>
        <dbReference type="Rhea" id="RHEA:23708"/>
        <dbReference type="Rhea" id="RHEA-COMP:9602"/>
        <dbReference type="Rhea" id="RHEA-COMP:9603"/>
        <dbReference type="ChEBI" id="CHEBI:15378"/>
        <dbReference type="ChEBI" id="CHEBI:58405"/>
        <dbReference type="ChEBI" id="CHEBI:60033"/>
        <dbReference type="ChEBI" id="CHEBI:78435"/>
        <dbReference type="EC" id="2.4.99.28"/>
    </reaction>
</comment>
<dbReference type="GO" id="GO:0005886">
    <property type="term" value="C:plasma membrane"/>
    <property type="evidence" value="ECO:0007669"/>
    <property type="project" value="UniProtKB-SubCell"/>
</dbReference>
<dbReference type="Pfam" id="PF01098">
    <property type="entry name" value="FTSW_RODA_SPOVE"/>
    <property type="match status" value="1"/>
</dbReference>
<feature type="transmembrane region" description="Helical" evidence="11">
    <location>
        <begin position="60"/>
        <end position="77"/>
    </location>
</feature>
<dbReference type="EMBL" id="AP017928">
    <property type="protein sequence ID" value="BBA35262.1"/>
    <property type="molecule type" value="Genomic_DNA"/>
</dbReference>